<dbReference type="eggNOG" id="KOG1101">
    <property type="taxonomic scope" value="Eukaryota"/>
</dbReference>
<dbReference type="GO" id="GO:0004869">
    <property type="term" value="F:cysteine-type endopeptidase inhibitor activity"/>
    <property type="evidence" value="ECO:0007669"/>
    <property type="project" value="UniProtKB-KW"/>
</dbReference>
<dbReference type="FunFam" id="1.10.1170.10:FF:000003">
    <property type="entry name" value="E3 ubiquitin-protein ligase XIAP"/>
    <property type="match status" value="1"/>
</dbReference>
<feature type="region of interest" description="Disordered" evidence="16">
    <location>
        <begin position="1"/>
        <end position="22"/>
    </location>
</feature>
<reference evidence="19" key="1">
    <citation type="submission" date="2011-08" db="EMBL/GenBank/DDBJ databases">
        <title>The draft genome of Latimeria chalumnae.</title>
        <authorList>
            <person name="Di Palma F."/>
            <person name="Alfoldi J."/>
            <person name="Johnson J."/>
            <person name="Berlin A."/>
            <person name="Gnerre S."/>
            <person name="Jaffe D."/>
            <person name="MacCallum I."/>
            <person name="Young S."/>
            <person name="Walker B.J."/>
            <person name="Lander E."/>
            <person name="Lindblad-Toh K."/>
        </authorList>
    </citation>
    <scope>NUCLEOTIDE SEQUENCE [LARGE SCALE GENOMIC DNA]</scope>
    <source>
        <strain evidence="19">Wild caught</strain>
    </source>
</reference>
<feature type="domain" description="RING-type" evidence="17">
    <location>
        <begin position="480"/>
        <end position="515"/>
    </location>
</feature>
<keyword evidence="10" id="KW-0479">Metal-binding</keyword>
<dbReference type="EMBL" id="AFYH01047919">
    <property type="status" value="NOT_ANNOTATED_CDS"/>
    <property type="molecule type" value="Genomic_DNA"/>
</dbReference>
<dbReference type="SMART" id="SM00238">
    <property type="entry name" value="BIR"/>
    <property type="match status" value="3"/>
</dbReference>
<evidence type="ECO:0000256" key="1">
    <source>
        <dbReference type="ARBA" id="ARBA00000900"/>
    </source>
</evidence>
<dbReference type="InterPro" id="IPR013083">
    <property type="entry name" value="Znf_RING/FYVE/PHD"/>
</dbReference>
<evidence type="ECO:0000313" key="19">
    <source>
        <dbReference type="Proteomes" id="UP000008672"/>
    </source>
</evidence>
<comment type="subcellular location">
    <subcellularLocation>
        <location evidence="2">Cytoplasm</location>
    </subcellularLocation>
</comment>
<dbReference type="PROSITE" id="PS50089">
    <property type="entry name" value="ZF_RING_2"/>
    <property type="match status" value="1"/>
</dbReference>
<keyword evidence="19" id="KW-1185">Reference proteome</keyword>
<comment type="similarity">
    <text evidence="3">Belongs to the IAP family.</text>
</comment>
<evidence type="ECO:0000256" key="2">
    <source>
        <dbReference type="ARBA" id="ARBA00004496"/>
    </source>
</evidence>
<proteinExistence type="inferred from homology"/>
<evidence type="ECO:0000256" key="5">
    <source>
        <dbReference type="ARBA" id="ARBA00022490"/>
    </source>
</evidence>
<dbReference type="InterPro" id="IPR001841">
    <property type="entry name" value="Znf_RING"/>
</dbReference>
<dbReference type="Ensembl" id="ENSLACT00000015972.1">
    <property type="protein sequence ID" value="ENSLACP00000015862.1"/>
    <property type="gene ID" value="ENSLACG00000013969.1"/>
</dbReference>
<evidence type="ECO:0000256" key="6">
    <source>
        <dbReference type="ARBA" id="ARBA00022679"/>
    </source>
</evidence>
<dbReference type="HOGENOM" id="CLU_016347_1_1_1"/>
<keyword evidence="9" id="KW-0789">Thiol protease inhibitor</keyword>
<evidence type="ECO:0000256" key="16">
    <source>
        <dbReference type="SAM" id="MobiDB-lite"/>
    </source>
</evidence>
<evidence type="ECO:0000256" key="15">
    <source>
        <dbReference type="PROSITE-ProRule" id="PRU00175"/>
    </source>
</evidence>
<evidence type="ECO:0000313" key="18">
    <source>
        <dbReference type="Ensembl" id="ENSLACP00000015862.1"/>
    </source>
</evidence>
<dbReference type="GO" id="GO:0005634">
    <property type="term" value="C:nucleus"/>
    <property type="evidence" value="ECO:0007669"/>
    <property type="project" value="TreeGrafter"/>
</dbReference>
<dbReference type="FunFam" id="1.10.533.10:FF:000075">
    <property type="entry name" value="Baculoviral IAP repeat containing 7"/>
    <property type="match status" value="1"/>
</dbReference>
<reference evidence="18" key="3">
    <citation type="submission" date="2025-09" db="UniProtKB">
        <authorList>
            <consortium name="Ensembl"/>
        </authorList>
    </citation>
    <scope>IDENTIFICATION</scope>
</reference>
<dbReference type="EMBL" id="AFYH01047920">
    <property type="status" value="NOT_ANNOTATED_CDS"/>
    <property type="molecule type" value="Genomic_DNA"/>
</dbReference>
<dbReference type="InterPro" id="IPR001370">
    <property type="entry name" value="BIR_rpt"/>
</dbReference>
<dbReference type="FunFam" id="1.10.1170.10:FF:000002">
    <property type="entry name" value="Baculoviral IAP repeat containing 7"/>
    <property type="match status" value="1"/>
</dbReference>
<evidence type="ECO:0000256" key="7">
    <source>
        <dbReference type="ARBA" id="ARBA00022690"/>
    </source>
</evidence>
<dbReference type="Bgee" id="ENSLACG00000013969">
    <property type="expression patterns" value="Expressed in pelvic fin"/>
</dbReference>
<dbReference type="EMBL" id="AFYH01047921">
    <property type="status" value="NOT_ANNOTATED_CDS"/>
    <property type="molecule type" value="Genomic_DNA"/>
</dbReference>
<keyword evidence="13" id="KW-0862">Zinc</keyword>
<dbReference type="AlphaFoldDB" id="H3B1U1"/>
<keyword evidence="8" id="KW-0053">Apoptosis</keyword>
<dbReference type="GeneTree" id="ENSGT00940000164164"/>
<keyword evidence="11 15" id="KW-0863">Zinc-finger</keyword>
<dbReference type="EMBL" id="AFYH01047923">
    <property type="status" value="NOT_ANNOTATED_CDS"/>
    <property type="molecule type" value="Genomic_DNA"/>
</dbReference>
<dbReference type="OMA" id="SGKCRFI"/>
<keyword evidence="12" id="KW-0833">Ubl conjugation pathway</keyword>
<protein>
    <recommendedName>
        <fullName evidence="4">RING-type E3 ubiquitin transferase</fullName>
        <ecNumber evidence="4">2.3.2.27</ecNumber>
    </recommendedName>
</protein>
<dbReference type="Pfam" id="PF13920">
    <property type="entry name" value="zf-C3HC4_3"/>
    <property type="match status" value="1"/>
</dbReference>
<dbReference type="PANTHER" id="PTHR10044:SF163">
    <property type="entry name" value="BACULOVIRAL IAP REPEAT-CONTAINING PROTEIN 7"/>
    <property type="match status" value="1"/>
</dbReference>
<dbReference type="InterPro" id="IPR050784">
    <property type="entry name" value="IAP"/>
</dbReference>
<dbReference type="CDD" id="cd16713">
    <property type="entry name" value="RING-HC_BIRC2_3_7"/>
    <property type="match status" value="1"/>
</dbReference>
<dbReference type="GO" id="GO:0043066">
    <property type="term" value="P:negative regulation of apoptotic process"/>
    <property type="evidence" value="ECO:0007669"/>
    <property type="project" value="TreeGrafter"/>
</dbReference>
<dbReference type="EC" id="2.3.2.27" evidence="4"/>
<evidence type="ECO:0000256" key="11">
    <source>
        <dbReference type="ARBA" id="ARBA00022771"/>
    </source>
</evidence>
<dbReference type="EMBL" id="AFYH01047922">
    <property type="status" value="NOT_ANNOTATED_CDS"/>
    <property type="molecule type" value="Genomic_DNA"/>
</dbReference>
<evidence type="ECO:0000256" key="13">
    <source>
        <dbReference type="ARBA" id="ARBA00022833"/>
    </source>
</evidence>
<dbReference type="Proteomes" id="UP000008672">
    <property type="component" value="Unassembled WGS sequence"/>
</dbReference>
<keyword evidence="6" id="KW-0808">Transferase</keyword>
<accession>H3B1U1</accession>
<dbReference type="CDD" id="cd00022">
    <property type="entry name" value="BIR"/>
    <property type="match status" value="2"/>
</dbReference>
<dbReference type="Pfam" id="PF00653">
    <property type="entry name" value="BIR"/>
    <property type="match status" value="3"/>
</dbReference>
<keyword evidence="7" id="KW-0646">Protease inhibitor</keyword>
<dbReference type="EMBL" id="AFYH01047917">
    <property type="status" value="NOT_ANNOTATED_CDS"/>
    <property type="molecule type" value="Genomic_DNA"/>
</dbReference>
<dbReference type="FunFam" id="3.30.40.10:FF:000184">
    <property type="entry name" value="Baculoviral IAP repeat containing 2"/>
    <property type="match status" value="1"/>
</dbReference>
<evidence type="ECO:0000256" key="10">
    <source>
        <dbReference type="ARBA" id="ARBA00022723"/>
    </source>
</evidence>
<dbReference type="PROSITE" id="PS50143">
    <property type="entry name" value="BIR_REPEAT_2"/>
    <property type="match status" value="3"/>
</dbReference>
<dbReference type="Gene3D" id="1.10.1170.10">
    <property type="entry name" value="Inhibitor Of Apoptosis Protein (2mihbC-IAP-1), Chain A"/>
    <property type="match status" value="3"/>
</dbReference>
<dbReference type="InParanoid" id="H3B1U1"/>
<evidence type="ECO:0000256" key="12">
    <source>
        <dbReference type="ARBA" id="ARBA00022786"/>
    </source>
</evidence>
<keyword evidence="5" id="KW-0963">Cytoplasm</keyword>
<dbReference type="GO" id="GO:0006915">
    <property type="term" value="P:apoptotic process"/>
    <property type="evidence" value="ECO:0007669"/>
    <property type="project" value="UniProtKB-KW"/>
</dbReference>
<reference evidence="18" key="2">
    <citation type="submission" date="2025-08" db="UniProtKB">
        <authorList>
            <consortium name="Ensembl"/>
        </authorList>
    </citation>
    <scope>IDENTIFICATION</scope>
</reference>
<evidence type="ECO:0000256" key="14">
    <source>
        <dbReference type="ARBA" id="ARBA00022843"/>
    </source>
</evidence>
<dbReference type="Gene3D" id="3.30.40.10">
    <property type="entry name" value="Zinc/RING finger domain, C3HC4 (zinc finger)"/>
    <property type="match status" value="1"/>
</dbReference>
<dbReference type="EMBL" id="AFYH01047925">
    <property type="status" value="NOT_ANNOTATED_CDS"/>
    <property type="molecule type" value="Genomic_DNA"/>
</dbReference>
<evidence type="ECO:0000259" key="17">
    <source>
        <dbReference type="PROSITE" id="PS50089"/>
    </source>
</evidence>
<evidence type="ECO:0000256" key="8">
    <source>
        <dbReference type="ARBA" id="ARBA00022703"/>
    </source>
</evidence>
<organism evidence="18 19">
    <name type="scientific">Latimeria chalumnae</name>
    <name type="common">Coelacanth</name>
    <dbReference type="NCBI Taxonomy" id="7897"/>
    <lineage>
        <taxon>Eukaryota</taxon>
        <taxon>Metazoa</taxon>
        <taxon>Chordata</taxon>
        <taxon>Craniata</taxon>
        <taxon>Vertebrata</taxon>
        <taxon>Euteleostomi</taxon>
        <taxon>Coelacanthiformes</taxon>
        <taxon>Coelacanthidae</taxon>
        <taxon>Latimeria</taxon>
    </lineage>
</organism>
<dbReference type="STRING" id="7897.ENSLACP00000015862"/>
<dbReference type="GO" id="GO:0008270">
    <property type="term" value="F:zinc ion binding"/>
    <property type="evidence" value="ECO:0007669"/>
    <property type="project" value="UniProtKB-KW"/>
</dbReference>
<dbReference type="EMBL" id="AFYH01047924">
    <property type="status" value="NOT_ANNOTATED_CDS"/>
    <property type="molecule type" value="Genomic_DNA"/>
</dbReference>
<comment type="catalytic activity">
    <reaction evidence="1">
        <text>S-ubiquitinyl-[E2 ubiquitin-conjugating enzyme]-L-cysteine + [acceptor protein]-L-lysine = [E2 ubiquitin-conjugating enzyme]-L-cysteine + N(6)-ubiquitinyl-[acceptor protein]-L-lysine.</text>
        <dbReference type="EC" id="2.3.2.27"/>
    </reaction>
</comment>
<dbReference type="SUPFAM" id="SSF57924">
    <property type="entry name" value="Inhibitor of apoptosis (IAP) repeat"/>
    <property type="match status" value="3"/>
</dbReference>
<dbReference type="SMART" id="SM00184">
    <property type="entry name" value="RING"/>
    <property type="match status" value="1"/>
</dbReference>
<keyword evidence="14" id="KW-0832">Ubl conjugation</keyword>
<dbReference type="PANTHER" id="PTHR10044">
    <property type="entry name" value="INHIBITOR OF APOPTOSIS"/>
    <property type="match status" value="1"/>
</dbReference>
<dbReference type="GO" id="GO:0043027">
    <property type="term" value="F:cysteine-type endopeptidase inhibitor activity involved in apoptotic process"/>
    <property type="evidence" value="ECO:0007669"/>
    <property type="project" value="TreeGrafter"/>
</dbReference>
<sequence length="527" mass="59971">LTGNQKAKLKGMESPARETRPAGEVSDYRYRMTTYVNFPYMLDPCLLESLAKAGFYYTGIGKRLQCFKCHCTIESEAFGLLAIQEYARLYPSCELSRTQSLANNGSLDSIQSAQLRGVDSHRWSSGDQPALSQQGFHTTSYNPGHLTMHTYRDPAAVLPKATMKREDNRLKTFQSWPRDSPVSAAELAKAGFFFLGPSDRVQCFCCRGILTEWVLGDRPLQEHRKHFPNCEFVLGREAGNVPMVQAPRPTDAVDGQILGQIQRMSVEDVVLASQPVYPEMETEQTRLGTFQNWPSYASIQPELLARAGFFFTGGEKKEIKCFYCDGGLRNWEPNDDPWREHAKWFPRSKRKLKKKGQHFIHNQDQQLKKGKLVIKQNKSGNTMEKNNNFTSWFQTCYKLGSKRREGQSMIRFYPAVGALERQNQHINLGFWRLFCTEPAQNQRPSETPQKGGGMHFGLAVPEAELSTEEQLRRLQEERTCKVCMDKEVSIVFIPCGHLVVCQECAPSLVRCPICRSTIRGSVRTFMS</sequence>
<evidence type="ECO:0000256" key="4">
    <source>
        <dbReference type="ARBA" id="ARBA00012483"/>
    </source>
</evidence>
<evidence type="ECO:0000256" key="9">
    <source>
        <dbReference type="ARBA" id="ARBA00022704"/>
    </source>
</evidence>
<dbReference type="GO" id="GO:0031398">
    <property type="term" value="P:positive regulation of protein ubiquitination"/>
    <property type="evidence" value="ECO:0007669"/>
    <property type="project" value="TreeGrafter"/>
</dbReference>
<evidence type="ECO:0000256" key="3">
    <source>
        <dbReference type="ARBA" id="ARBA00006672"/>
    </source>
</evidence>
<dbReference type="GO" id="GO:0051726">
    <property type="term" value="P:regulation of cell cycle"/>
    <property type="evidence" value="ECO:0007669"/>
    <property type="project" value="TreeGrafter"/>
</dbReference>
<name>H3B1U1_LATCH</name>
<dbReference type="EMBL" id="AFYH01047918">
    <property type="status" value="NOT_ANNOTATED_CDS"/>
    <property type="molecule type" value="Genomic_DNA"/>
</dbReference>
<dbReference type="GO" id="GO:0061630">
    <property type="term" value="F:ubiquitin protein ligase activity"/>
    <property type="evidence" value="ECO:0007669"/>
    <property type="project" value="UniProtKB-EC"/>
</dbReference>
<dbReference type="PROSITE" id="PS01282">
    <property type="entry name" value="BIR_REPEAT_1"/>
    <property type="match status" value="1"/>
</dbReference>
<dbReference type="GO" id="GO:0005737">
    <property type="term" value="C:cytoplasm"/>
    <property type="evidence" value="ECO:0007669"/>
    <property type="project" value="UniProtKB-SubCell"/>
</dbReference>